<evidence type="ECO:0008006" key="4">
    <source>
        <dbReference type="Google" id="ProtNLM"/>
    </source>
</evidence>
<evidence type="ECO:0000313" key="2">
    <source>
        <dbReference type="EMBL" id="GCL37373.1"/>
    </source>
</evidence>
<proteinExistence type="predicted"/>
<keyword evidence="1" id="KW-1133">Transmembrane helix</keyword>
<evidence type="ECO:0000313" key="3">
    <source>
        <dbReference type="Proteomes" id="UP000300142"/>
    </source>
</evidence>
<gene>
    <name evidence="2" type="ORF">SR1949_24810</name>
</gene>
<dbReference type="EMBL" id="BJCE01000075">
    <property type="protein sequence ID" value="GCL37373.1"/>
    <property type="molecule type" value="Genomic_DNA"/>
</dbReference>
<reference evidence="3" key="1">
    <citation type="submission" date="2019-02" db="EMBL/GenBank/DDBJ databases">
        <title>Draft genome sequence of Sphaerospermopsis reniformis NIES-1949.</title>
        <authorList>
            <person name="Yamaguchi H."/>
            <person name="Suzuki S."/>
            <person name="Kawachi M."/>
        </authorList>
    </citation>
    <scope>NUCLEOTIDE SEQUENCE [LARGE SCALE GENOMIC DNA]</scope>
    <source>
        <strain evidence="3">NIES-1949</strain>
    </source>
</reference>
<dbReference type="InterPro" id="IPR036737">
    <property type="entry name" value="OmpA-like_sf"/>
</dbReference>
<sequence>MQRRNRHSSNNNSETFTIWTSFTDLMSNAFMIITLLLVFVVAQKKPPPPPGIVCEPKIINLPSEQYSFDSGSAVLPNNLKSDILQGNKPGKILKLIEETLSQQEQCNNETEVLEIIGHTDDQPVNFLNCNNPNNPTLKPLDNHLENVATGNQNINTLCPRSNADLGLMRALSVVKELQKAQNQTRLSRFKKVQFRAYSAAQLFLPENQGFAKKNMRKDPATRGKRRRIEIRFAQLGEYVTPDEN</sequence>
<organism evidence="2 3">
    <name type="scientific">Sphaerospermopsis reniformis</name>
    <dbReference type="NCBI Taxonomy" id="531300"/>
    <lineage>
        <taxon>Bacteria</taxon>
        <taxon>Bacillati</taxon>
        <taxon>Cyanobacteriota</taxon>
        <taxon>Cyanophyceae</taxon>
        <taxon>Nostocales</taxon>
        <taxon>Aphanizomenonaceae</taxon>
        <taxon>Sphaerospermopsis</taxon>
    </lineage>
</organism>
<keyword evidence="1" id="KW-0472">Membrane</keyword>
<dbReference type="AlphaFoldDB" id="A0A480A0Y5"/>
<keyword evidence="3" id="KW-1185">Reference proteome</keyword>
<keyword evidence="1" id="KW-0812">Transmembrane</keyword>
<feature type="transmembrane region" description="Helical" evidence="1">
    <location>
        <begin position="21"/>
        <end position="42"/>
    </location>
</feature>
<dbReference type="Gene3D" id="3.30.1330.60">
    <property type="entry name" value="OmpA-like domain"/>
    <property type="match status" value="1"/>
</dbReference>
<name>A0A480A0Y5_9CYAN</name>
<protein>
    <recommendedName>
        <fullName evidence="4">OmpA-like domain-containing protein</fullName>
    </recommendedName>
</protein>
<dbReference type="Proteomes" id="UP000300142">
    <property type="component" value="Unassembled WGS sequence"/>
</dbReference>
<accession>A0A480A0Y5</accession>
<evidence type="ECO:0000256" key="1">
    <source>
        <dbReference type="SAM" id="Phobius"/>
    </source>
</evidence>
<comment type="caution">
    <text evidence="2">The sequence shown here is derived from an EMBL/GenBank/DDBJ whole genome shotgun (WGS) entry which is preliminary data.</text>
</comment>